<organism evidence="3 4">
    <name type="scientific">Aliidiomarina shirensis</name>
    <dbReference type="NCBI Taxonomy" id="1048642"/>
    <lineage>
        <taxon>Bacteria</taxon>
        <taxon>Pseudomonadati</taxon>
        <taxon>Pseudomonadota</taxon>
        <taxon>Gammaproteobacteria</taxon>
        <taxon>Alteromonadales</taxon>
        <taxon>Idiomarinaceae</taxon>
        <taxon>Aliidiomarina</taxon>
    </lineage>
</organism>
<evidence type="ECO:0000256" key="1">
    <source>
        <dbReference type="ARBA" id="ARBA00022801"/>
    </source>
</evidence>
<evidence type="ECO:0000313" key="4">
    <source>
        <dbReference type="Proteomes" id="UP000286934"/>
    </source>
</evidence>
<sequence length="834" mass="92983">MPIARIEQSRTAIKPASIPRKRGFNAFAYKKLLAAVAGVMALQSHAALAVDREDVRAHVLPSAAVAVSDSAQADSIRDSLVRPWLFEYSESGSPLTALQAESSQSVLRVPMRVDRFTQGKMNIEGVEKVTLYLNGEKVSGSGSEFTLHLETGDHHLVALVEGVEDWSAVNLDWQGTAEHDQVNSDWPSDWRLSATQLYDAPTVNGVDVSADGRYLVVRKSWQQNGEAQSELLLRDLEENRVVFRWNNTSVGNFAWHPQDHKLAYISGQKVHILDVNDLSVKEVSGTLSGASGLRWLTDNSLIFGWSKSAESESSVTKRYQALEDRWSYFRNVSQIFTLTVDTGVLTQITEGGSGHSLLDVHNSGERILVSARKVDYAAPPHYAVEAFELNLATNERRDLGTHRTFSQALYQGDTIYITAGPEFMEGAGRAPGLSDDMLSNNYDGQLYQLQADNSVVALSREFNPAIGGVTALGNGDLLLRVTDRDATQLYRYDTRNNRYIKVSAGVEVVDQVAASQSQFPRIIIGGTSATEPQKLVSLDLQEGRLRELWDSADEAYAHNDLNAVEEWNFTNKHGDEIAGRVYYPHNFDENQSYPALVYYYGGTSPVQRGFTGRYPFNLWANQGYVVYVLQPTGATGFGQEFSARHVNAWGEYTAEDIIQGTEEFLAAHPFVDAERVGHMGASYGGFMTMLLATMTDLYSASMSHAGISNITSYWGQGWWGFLYSGEASKGSFPWNNPELYTEQSPVFHADKVTAPMLLIHGDADTNVPPGESHNMYTALKLLDKEVELVEYKGQDHHIMGREARLNWWATYMAWFDKQLKDEPEWWDHLYPEAE</sequence>
<dbReference type="InterPro" id="IPR011042">
    <property type="entry name" value="6-blade_b-propeller_TolB-like"/>
</dbReference>
<dbReference type="PANTHER" id="PTHR42776">
    <property type="entry name" value="SERINE PEPTIDASE S9 FAMILY MEMBER"/>
    <property type="match status" value="1"/>
</dbReference>
<dbReference type="GO" id="GO:0004252">
    <property type="term" value="F:serine-type endopeptidase activity"/>
    <property type="evidence" value="ECO:0007669"/>
    <property type="project" value="TreeGrafter"/>
</dbReference>
<dbReference type="AlphaFoldDB" id="A0A432WWK0"/>
<dbReference type="InterPro" id="IPR029058">
    <property type="entry name" value="AB_hydrolase_fold"/>
</dbReference>
<dbReference type="OrthoDB" id="9812921at2"/>
<dbReference type="SUPFAM" id="SSF82171">
    <property type="entry name" value="DPP6 N-terminal domain-like"/>
    <property type="match status" value="1"/>
</dbReference>
<dbReference type="Gene3D" id="2.120.10.30">
    <property type="entry name" value="TolB, C-terminal domain"/>
    <property type="match status" value="1"/>
</dbReference>
<evidence type="ECO:0000313" key="3">
    <source>
        <dbReference type="EMBL" id="RUO38117.1"/>
    </source>
</evidence>
<protein>
    <submittedName>
        <fullName evidence="3">S9 family peptidase</fullName>
    </submittedName>
</protein>
<proteinExistence type="predicted"/>
<dbReference type="GO" id="GO:0006508">
    <property type="term" value="P:proteolysis"/>
    <property type="evidence" value="ECO:0007669"/>
    <property type="project" value="InterPro"/>
</dbReference>
<comment type="caution">
    <text evidence="3">The sequence shown here is derived from an EMBL/GenBank/DDBJ whole genome shotgun (WGS) entry which is preliminary data.</text>
</comment>
<dbReference type="EMBL" id="PIPP01000001">
    <property type="protein sequence ID" value="RUO38117.1"/>
    <property type="molecule type" value="Genomic_DNA"/>
</dbReference>
<accession>A0A432WWK0</accession>
<dbReference type="Proteomes" id="UP000286934">
    <property type="component" value="Unassembled WGS sequence"/>
</dbReference>
<dbReference type="InterPro" id="IPR001375">
    <property type="entry name" value="Peptidase_S9_cat"/>
</dbReference>
<feature type="domain" description="Peptidase S9 prolyl oligopeptidase catalytic" evidence="2">
    <location>
        <begin position="616"/>
        <end position="821"/>
    </location>
</feature>
<dbReference type="RefSeq" id="WP_126805343.1">
    <property type="nucleotide sequence ID" value="NZ_PIPP01000001.1"/>
</dbReference>
<keyword evidence="1" id="KW-0378">Hydrolase</keyword>
<reference evidence="4" key="1">
    <citation type="journal article" date="2018" name="Front. Microbiol.">
        <title>Genome-Based Analysis Reveals the Taxonomy and Diversity of the Family Idiomarinaceae.</title>
        <authorList>
            <person name="Liu Y."/>
            <person name="Lai Q."/>
            <person name="Shao Z."/>
        </authorList>
    </citation>
    <scope>NUCLEOTIDE SEQUENCE [LARGE SCALE GENOMIC DNA]</scope>
    <source>
        <strain evidence="4">AIS</strain>
    </source>
</reference>
<dbReference type="Gene3D" id="3.40.50.1820">
    <property type="entry name" value="alpha/beta hydrolase"/>
    <property type="match status" value="1"/>
</dbReference>
<dbReference type="SUPFAM" id="SSF53474">
    <property type="entry name" value="alpha/beta-Hydrolases"/>
    <property type="match status" value="1"/>
</dbReference>
<dbReference type="PANTHER" id="PTHR42776:SF27">
    <property type="entry name" value="DIPEPTIDYL PEPTIDASE FAMILY MEMBER 6"/>
    <property type="match status" value="1"/>
</dbReference>
<keyword evidence="4" id="KW-1185">Reference proteome</keyword>
<gene>
    <name evidence="3" type="ORF">CWE13_00230</name>
</gene>
<evidence type="ECO:0000259" key="2">
    <source>
        <dbReference type="Pfam" id="PF00326"/>
    </source>
</evidence>
<name>A0A432WWK0_9GAMM</name>
<dbReference type="Pfam" id="PF00326">
    <property type="entry name" value="Peptidase_S9"/>
    <property type="match status" value="1"/>
</dbReference>